<evidence type="ECO:0000256" key="1">
    <source>
        <dbReference type="SAM" id="SignalP"/>
    </source>
</evidence>
<feature type="signal peptide" evidence="1">
    <location>
        <begin position="1"/>
        <end position="28"/>
    </location>
</feature>
<dbReference type="EMBL" id="JAQPOK010000117">
    <property type="protein sequence ID" value="MDJ1180333.1"/>
    <property type="molecule type" value="Genomic_DNA"/>
</dbReference>
<dbReference type="RefSeq" id="WP_283763635.1">
    <property type="nucleotide sequence ID" value="NZ_JAQPOK010000117.1"/>
</dbReference>
<dbReference type="NCBIfam" id="TIGR02595">
    <property type="entry name" value="PEP_CTERM"/>
    <property type="match status" value="1"/>
</dbReference>
<keyword evidence="1" id="KW-0732">Signal</keyword>
<protein>
    <submittedName>
        <fullName evidence="2">PEP-CTERM sorting domain-containing protein</fullName>
    </submittedName>
</protein>
<evidence type="ECO:0000313" key="2">
    <source>
        <dbReference type="EMBL" id="MDJ1180333.1"/>
    </source>
</evidence>
<feature type="chain" id="PRO_5046469617" evidence="1">
    <location>
        <begin position="29"/>
        <end position="223"/>
    </location>
</feature>
<dbReference type="InterPro" id="IPR013424">
    <property type="entry name" value="Ice-binding_C"/>
</dbReference>
<sequence>MKSTISTLIGSTLLATSLVGFSALDAQALDCGLSNITLEGINYTACEGQFEGNDTGNKGTLEGDLNSGTVFGSYGFSSDWSLDGKSDGGGGTYGFIADNGSTDATWSLTKNLDQLFGNDLTATFAVSFKSSTGYSAYLFEDFQISQAQLDSGKLEGTFTTDGVSVNNKGKAQGLSHGSFWAYSGEEEEYNPPNEIPEPSAAAALGLLAAGMLGMKKKGIDTPQ</sequence>
<organism evidence="2 3">
    <name type="scientific">Roseofilum halophilum BLCC-M91</name>
    <dbReference type="NCBI Taxonomy" id="3022259"/>
    <lineage>
        <taxon>Bacteria</taxon>
        <taxon>Bacillati</taxon>
        <taxon>Cyanobacteriota</taxon>
        <taxon>Cyanophyceae</taxon>
        <taxon>Desertifilales</taxon>
        <taxon>Desertifilaceae</taxon>
        <taxon>Roseofilum</taxon>
        <taxon>Roseofilum halophilum</taxon>
    </lineage>
</organism>
<accession>A0ABT7BMA7</accession>
<keyword evidence="3" id="KW-1185">Reference proteome</keyword>
<proteinExistence type="predicted"/>
<gene>
    <name evidence="2" type="ORF">PJF56_15825</name>
</gene>
<name>A0ABT7BMA7_9CYAN</name>
<evidence type="ECO:0000313" key="3">
    <source>
        <dbReference type="Proteomes" id="UP001231370"/>
    </source>
</evidence>
<comment type="caution">
    <text evidence="2">The sequence shown here is derived from an EMBL/GenBank/DDBJ whole genome shotgun (WGS) entry which is preliminary data.</text>
</comment>
<dbReference type="Proteomes" id="UP001231370">
    <property type="component" value="Unassembled WGS sequence"/>
</dbReference>
<reference evidence="2 3" key="1">
    <citation type="submission" date="2023-01" db="EMBL/GenBank/DDBJ databases">
        <title>Novel diversity within Roseofilum (Cyanobacteria; Desertifilaceae) from marine benthic mats with descriptions of four novel species.</title>
        <authorList>
            <person name="Wang Y."/>
            <person name="Berthold D.E."/>
            <person name="Hu J."/>
            <person name="Lefler F.W."/>
            <person name="Laughinghouse H.D. IV."/>
        </authorList>
    </citation>
    <scope>NUCLEOTIDE SEQUENCE [LARGE SCALE GENOMIC DNA]</scope>
    <source>
        <strain evidence="2 3">BLCC-M91</strain>
    </source>
</reference>